<evidence type="ECO:0000259" key="12">
    <source>
        <dbReference type="Pfam" id="PF02799"/>
    </source>
</evidence>
<name>A0ABR3GUL6_9PEZI</name>
<dbReference type="PROSITE" id="PS00975">
    <property type="entry name" value="NMT_1"/>
    <property type="match status" value="1"/>
</dbReference>
<dbReference type="InterPro" id="IPR022677">
    <property type="entry name" value="NMT_C"/>
</dbReference>
<dbReference type="GO" id="GO:0004379">
    <property type="term" value="F:glycylpeptide N-tetradecanoyltransferase activity"/>
    <property type="evidence" value="ECO:0007669"/>
    <property type="project" value="UniProtKB-EC"/>
</dbReference>
<comment type="similarity">
    <text evidence="2 9">Belongs to the NMT family.</text>
</comment>
<comment type="catalytic activity">
    <reaction evidence="7 8">
        <text>N-terminal glycyl-[protein] + tetradecanoyl-CoA = N-tetradecanoylglycyl-[protein] + CoA + H(+)</text>
        <dbReference type="Rhea" id="RHEA:15521"/>
        <dbReference type="Rhea" id="RHEA-COMP:12666"/>
        <dbReference type="Rhea" id="RHEA-COMP:12667"/>
        <dbReference type="ChEBI" id="CHEBI:15378"/>
        <dbReference type="ChEBI" id="CHEBI:57287"/>
        <dbReference type="ChEBI" id="CHEBI:57385"/>
        <dbReference type="ChEBI" id="CHEBI:64723"/>
        <dbReference type="ChEBI" id="CHEBI:133050"/>
        <dbReference type="EC" id="2.3.1.97"/>
    </reaction>
</comment>
<keyword evidence="5 8" id="KW-0808">Transferase</keyword>
<dbReference type="InterPro" id="IPR016181">
    <property type="entry name" value="Acyl_CoA_acyltransferase"/>
</dbReference>
<proteinExistence type="inferred from homology"/>
<feature type="region of interest" description="Disordered" evidence="10">
    <location>
        <begin position="1"/>
        <end position="66"/>
    </location>
</feature>
<evidence type="ECO:0000313" key="14">
    <source>
        <dbReference type="Proteomes" id="UP001447188"/>
    </source>
</evidence>
<evidence type="ECO:0000256" key="7">
    <source>
        <dbReference type="ARBA" id="ARBA00048276"/>
    </source>
</evidence>
<dbReference type="Proteomes" id="UP001447188">
    <property type="component" value="Unassembled WGS sequence"/>
</dbReference>
<evidence type="ECO:0000256" key="3">
    <source>
        <dbReference type="ARBA" id="ARBA00012923"/>
    </source>
</evidence>
<dbReference type="PIRSF" id="PIRSF015892">
    <property type="entry name" value="N-myristl_transf"/>
    <property type="match status" value="1"/>
</dbReference>
<dbReference type="PANTHER" id="PTHR11377:SF5">
    <property type="entry name" value="GLYCYLPEPTIDE N-TETRADECANOYLTRANSFERASE"/>
    <property type="match status" value="1"/>
</dbReference>
<feature type="domain" description="Glycylpeptide N-tetradecanoyltransferase C-terminal" evidence="12">
    <location>
        <begin position="337"/>
        <end position="571"/>
    </location>
</feature>
<feature type="domain" description="Glycylpeptide N-tetradecanoyltransferase N-terminal" evidence="11">
    <location>
        <begin position="168"/>
        <end position="323"/>
    </location>
</feature>
<dbReference type="InterPro" id="IPR000903">
    <property type="entry name" value="NMT"/>
</dbReference>
<evidence type="ECO:0000313" key="13">
    <source>
        <dbReference type="EMBL" id="KAL0639533.1"/>
    </source>
</evidence>
<organism evidence="13 14">
    <name type="scientific">Discina gigas</name>
    <dbReference type="NCBI Taxonomy" id="1032678"/>
    <lineage>
        <taxon>Eukaryota</taxon>
        <taxon>Fungi</taxon>
        <taxon>Dikarya</taxon>
        <taxon>Ascomycota</taxon>
        <taxon>Pezizomycotina</taxon>
        <taxon>Pezizomycetes</taxon>
        <taxon>Pezizales</taxon>
        <taxon>Discinaceae</taxon>
        <taxon>Discina</taxon>
    </lineage>
</organism>
<dbReference type="SUPFAM" id="SSF55729">
    <property type="entry name" value="Acyl-CoA N-acyltransferases (Nat)"/>
    <property type="match status" value="2"/>
</dbReference>
<dbReference type="InterPro" id="IPR022678">
    <property type="entry name" value="NMT_CS"/>
</dbReference>
<keyword evidence="6 8" id="KW-0012">Acyltransferase</keyword>
<feature type="compositionally biased region" description="Basic residues" evidence="10">
    <location>
        <begin position="33"/>
        <end position="46"/>
    </location>
</feature>
<evidence type="ECO:0000256" key="10">
    <source>
        <dbReference type="SAM" id="MobiDB-lite"/>
    </source>
</evidence>
<dbReference type="Pfam" id="PF01233">
    <property type="entry name" value="NMT"/>
    <property type="match status" value="1"/>
</dbReference>
<evidence type="ECO:0000256" key="5">
    <source>
        <dbReference type="ARBA" id="ARBA00022679"/>
    </source>
</evidence>
<dbReference type="PANTHER" id="PTHR11377">
    <property type="entry name" value="N-MYRISTOYL TRANSFERASE"/>
    <property type="match status" value="1"/>
</dbReference>
<sequence length="573" mass="64259">MSDHTAEPVADEVPQSEDEQSDAAADPTLVGEKKKKKKNKKNKGKKAVASDEIPSAPPEPATGHKISPGMMQQILKANPSLAAETQGADPKVVQEMLGSLTVEEMLTGMASGGKNKKDMASYKFWATQPVTRFGMSLLGNFPGLVTAANHGRIEDEPESERPDGPVREQKLEDVPKQGADLVDGFEWDTMDLDDEKQINEVYDLLTNHYVEDNDAMFRFNYSAAFINWALKSPGWLKSWHVGVRVSASKKLVAFISGIPVTLKVRNNDLKCSEINFLCIHKKLRAKRLAPVLIKEITRRCNLEEVWNAIYTAGVVLPKPISTCRYYHRSLDWLKLYDVGFSPLPVKSTKARQVSRYALPVNTGTPGLRHMEGKDVDAVQVLLRKYLDRFDLAPRLNKADIEHWLLNKDNNPEDRVVWSYVVEVSTLDYFNLPVINNFVSITKVDGKITDFFSFYKLESTALKKNTLVRAAYLFYYASETAFIESPDVKRALKTRLNALMNDALILAKGLGFHVFNALSLLDNSLFLVDQKFGAGDGSLHYYLFNWRTPFIKGGIDERNDVDEKNGSGIGMVML</sequence>
<dbReference type="PROSITE" id="PS00976">
    <property type="entry name" value="NMT_2"/>
    <property type="match status" value="1"/>
</dbReference>
<dbReference type="EC" id="2.3.1.97" evidence="3 8"/>
<accession>A0ABR3GUL6</accession>
<comment type="caution">
    <text evidence="13">The sequence shown here is derived from an EMBL/GenBank/DDBJ whole genome shotgun (WGS) entry which is preliminary data.</text>
</comment>
<evidence type="ECO:0000256" key="6">
    <source>
        <dbReference type="ARBA" id="ARBA00023315"/>
    </source>
</evidence>
<reference evidence="13 14" key="1">
    <citation type="submission" date="2024-02" db="EMBL/GenBank/DDBJ databases">
        <title>Discinaceae phylogenomics.</title>
        <authorList>
            <person name="Dirks A.C."/>
            <person name="James T.Y."/>
        </authorList>
    </citation>
    <scope>NUCLEOTIDE SEQUENCE [LARGE SCALE GENOMIC DNA]</scope>
    <source>
        <strain evidence="13 14">ACD0624</strain>
    </source>
</reference>
<gene>
    <name evidence="13" type="primary">NMT1_2</name>
    <name evidence="13" type="ORF">Q9L58_001359</name>
</gene>
<evidence type="ECO:0000256" key="8">
    <source>
        <dbReference type="RuleBase" id="RU000586"/>
    </source>
</evidence>
<dbReference type="InterPro" id="IPR022676">
    <property type="entry name" value="NMT_N"/>
</dbReference>
<evidence type="ECO:0000256" key="4">
    <source>
        <dbReference type="ARBA" id="ARBA00022240"/>
    </source>
</evidence>
<evidence type="ECO:0000256" key="1">
    <source>
        <dbReference type="ARBA" id="ARBA00003900"/>
    </source>
</evidence>
<dbReference type="EMBL" id="JBBBZM010000010">
    <property type="protein sequence ID" value="KAL0639533.1"/>
    <property type="molecule type" value="Genomic_DNA"/>
</dbReference>
<dbReference type="Pfam" id="PF02799">
    <property type="entry name" value="NMT_C"/>
    <property type="match status" value="1"/>
</dbReference>
<evidence type="ECO:0000256" key="9">
    <source>
        <dbReference type="RuleBase" id="RU004178"/>
    </source>
</evidence>
<feature type="region of interest" description="Disordered" evidence="10">
    <location>
        <begin position="151"/>
        <end position="173"/>
    </location>
</feature>
<protein>
    <recommendedName>
        <fullName evidence="4 8">Glycylpeptide N-tetradecanoyltransferase</fullName>
        <ecNumber evidence="3 8">2.3.1.97</ecNumber>
    </recommendedName>
</protein>
<evidence type="ECO:0000256" key="2">
    <source>
        <dbReference type="ARBA" id="ARBA00009469"/>
    </source>
</evidence>
<evidence type="ECO:0000259" key="11">
    <source>
        <dbReference type="Pfam" id="PF01233"/>
    </source>
</evidence>
<keyword evidence="14" id="KW-1185">Reference proteome</keyword>
<comment type="function">
    <text evidence="1 8">Adds a myristoyl group to the N-terminal glycine residue of certain cellular proteins.</text>
</comment>
<dbReference type="Gene3D" id="3.40.630.30">
    <property type="match status" value="2"/>
</dbReference>